<feature type="transmembrane region" description="Helical" evidence="9">
    <location>
        <begin position="211"/>
        <end position="234"/>
    </location>
</feature>
<feature type="transmembrane region" description="Helical" evidence="9">
    <location>
        <begin position="132"/>
        <end position="154"/>
    </location>
</feature>
<organism evidence="12">
    <name type="scientific">Salpingoeca rosetta (strain ATCC 50818 / BSB-021)</name>
    <dbReference type="NCBI Taxonomy" id="946362"/>
    <lineage>
        <taxon>Eukaryota</taxon>
        <taxon>Choanoflagellata</taxon>
        <taxon>Craspedida</taxon>
        <taxon>Salpingoecidae</taxon>
        <taxon>Salpingoeca</taxon>
    </lineage>
</organism>
<dbReference type="EMBL" id="GL832965">
    <property type="protein sequence ID" value="EGD73035.1"/>
    <property type="molecule type" value="Genomic_DNA"/>
</dbReference>
<dbReference type="InterPro" id="IPR047195">
    <property type="entry name" value="TM6SF1-like"/>
</dbReference>
<feature type="transmembrane region" description="Helical" evidence="9">
    <location>
        <begin position="79"/>
        <end position="97"/>
    </location>
</feature>
<feature type="transmembrane region" description="Helical" evidence="9">
    <location>
        <begin position="103"/>
        <end position="120"/>
    </location>
</feature>
<evidence type="ECO:0000313" key="12">
    <source>
        <dbReference type="Proteomes" id="UP000007799"/>
    </source>
</evidence>
<dbReference type="GO" id="GO:0012505">
    <property type="term" value="C:endomembrane system"/>
    <property type="evidence" value="ECO:0007669"/>
    <property type="project" value="UniProtKB-SubCell"/>
</dbReference>
<accession>F2U9K8</accession>
<dbReference type="PROSITE" id="PS51751">
    <property type="entry name" value="EXPERA"/>
    <property type="match status" value="1"/>
</dbReference>
<evidence type="ECO:0000256" key="2">
    <source>
        <dbReference type="ARBA" id="ARBA00022692"/>
    </source>
</evidence>
<dbReference type="AlphaFoldDB" id="F2U9K8"/>
<dbReference type="CDD" id="cd21106">
    <property type="entry name" value="TM6SF1-like"/>
    <property type="match status" value="1"/>
</dbReference>
<dbReference type="GeneID" id="16074644"/>
<protein>
    <recommendedName>
        <fullName evidence="10">EXPERA domain-containing protein</fullName>
    </recommendedName>
</protein>
<proteinExistence type="inferred from homology"/>
<dbReference type="FunCoup" id="F2U9K8">
    <property type="interactions" value="27"/>
</dbReference>
<feature type="domain" description="EXPERA" evidence="10">
    <location>
        <begin position="130"/>
        <end position="256"/>
    </location>
</feature>
<dbReference type="GO" id="GO:0016020">
    <property type="term" value="C:membrane"/>
    <property type="evidence" value="ECO:0007669"/>
    <property type="project" value="UniProtKB-UniRule"/>
</dbReference>
<dbReference type="InParanoid" id="F2U9K8"/>
<dbReference type="PANTHER" id="PTHR14568">
    <property type="entry name" value="TRANSMEMBRANE SUPERFAMILY 6 MEMBER 1/2"/>
    <property type="match status" value="1"/>
</dbReference>
<dbReference type="RefSeq" id="XP_004994066.1">
    <property type="nucleotide sequence ID" value="XM_004994009.1"/>
</dbReference>
<feature type="transmembrane region" description="Helical" evidence="9">
    <location>
        <begin position="361"/>
        <end position="384"/>
    </location>
</feature>
<feature type="transmembrane region" description="Helical" evidence="9">
    <location>
        <begin position="396"/>
        <end position="416"/>
    </location>
</feature>
<feature type="transmembrane region" description="Helical" evidence="9">
    <location>
        <begin position="278"/>
        <end position="297"/>
    </location>
</feature>
<keyword evidence="3" id="KW-0677">Repeat</keyword>
<reference evidence="11" key="1">
    <citation type="submission" date="2009-08" db="EMBL/GenBank/DDBJ databases">
        <title>Annotation of Salpingoeca rosetta.</title>
        <authorList>
            <consortium name="The Broad Institute Genome Sequencing Platform"/>
            <person name="Russ C."/>
            <person name="Cuomo C."/>
            <person name="Burger G."/>
            <person name="Gray M.W."/>
            <person name="Holland P.W.H."/>
            <person name="King N."/>
            <person name="Lang F.B.F."/>
            <person name="Roger A.J."/>
            <person name="Ruiz-Trillo I."/>
            <person name="Young S.K."/>
            <person name="Zeng Q."/>
            <person name="Gargeya S."/>
            <person name="Alvarado L."/>
            <person name="Berlin A."/>
            <person name="Chapman S.B."/>
            <person name="Chen Z."/>
            <person name="Freedman E."/>
            <person name="Gellesch M."/>
            <person name="Goldberg J."/>
            <person name="Griggs A."/>
            <person name="Gujja S."/>
            <person name="Heilman E."/>
            <person name="Heiman D."/>
            <person name="Howarth C."/>
            <person name="Mehta T."/>
            <person name="Neiman D."/>
            <person name="Pearson M."/>
            <person name="Roberts A."/>
            <person name="Saif S."/>
            <person name="Shea T."/>
            <person name="Shenoy N."/>
            <person name="Sisk P."/>
            <person name="Stolte C."/>
            <person name="Sykes S."/>
            <person name="White J."/>
            <person name="Yandava C."/>
            <person name="Haas B."/>
            <person name="Nusbaum C."/>
            <person name="Birren B."/>
        </authorList>
    </citation>
    <scope>NUCLEOTIDE SEQUENCE [LARGE SCALE GENOMIC DNA]</scope>
    <source>
        <strain evidence="11">ATCC 50818</strain>
    </source>
</reference>
<evidence type="ECO:0000256" key="9">
    <source>
        <dbReference type="SAM" id="Phobius"/>
    </source>
</evidence>
<keyword evidence="12" id="KW-1185">Reference proteome</keyword>
<evidence type="ECO:0000256" key="8">
    <source>
        <dbReference type="SAM" id="MobiDB-lite"/>
    </source>
</evidence>
<dbReference type="OrthoDB" id="8181520at2759"/>
<comment type="subcellular location">
    <subcellularLocation>
        <location evidence="1">Endomembrane system</location>
        <topology evidence="1">Multi-pass membrane protein</topology>
    </subcellularLocation>
</comment>
<keyword evidence="4 7" id="KW-1133">Transmembrane helix</keyword>
<dbReference type="Pfam" id="PF26083">
    <property type="entry name" value="TM_Tm6sf2"/>
    <property type="match status" value="1"/>
</dbReference>
<feature type="transmembrane region" description="Helical" evidence="9">
    <location>
        <begin position="240"/>
        <end position="257"/>
    </location>
</feature>
<evidence type="ECO:0000256" key="6">
    <source>
        <dbReference type="ARBA" id="ARBA00034760"/>
    </source>
</evidence>
<dbReference type="eggNOG" id="ENOG502QRB2">
    <property type="taxonomic scope" value="Eukaryota"/>
</dbReference>
<feature type="transmembrane region" description="Helical" evidence="9">
    <location>
        <begin position="174"/>
        <end position="199"/>
    </location>
</feature>
<evidence type="ECO:0000259" key="10">
    <source>
        <dbReference type="PROSITE" id="PS51751"/>
    </source>
</evidence>
<dbReference type="PANTHER" id="PTHR14568:SF8">
    <property type="entry name" value="EXPERA DOMAIN-CONTAINING PROTEIN"/>
    <property type="match status" value="1"/>
</dbReference>
<keyword evidence="5 7" id="KW-0472">Membrane</keyword>
<feature type="transmembrane region" description="Helical" evidence="9">
    <location>
        <begin position="331"/>
        <end position="349"/>
    </location>
</feature>
<dbReference type="Proteomes" id="UP000007799">
    <property type="component" value="Unassembled WGS sequence"/>
</dbReference>
<evidence type="ECO:0000256" key="5">
    <source>
        <dbReference type="ARBA" id="ARBA00023136"/>
    </source>
</evidence>
<dbReference type="KEGG" id="sre:PTSG_04746"/>
<evidence type="ECO:0000256" key="3">
    <source>
        <dbReference type="ARBA" id="ARBA00022737"/>
    </source>
</evidence>
<gene>
    <name evidence="11" type="ORF">PTSG_04746</name>
</gene>
<evidence type="ECO:0000256" key="7">
    <source>
        <dbReference type="PROSITE-ProRule" id="PRU01087"/>
    </source>
</evidence>
<feature type="region of interest" description="Disordered" evidence="8">
    <location>
        <begin position="1"/>
        <end position="58"/>
    </location>
</feature>
<evidence type="ECO:0000256" key="4">
    <source>
        <dbReference type="ARBA" id="ARBA00022989"/>
    </source>
</evidence>
<keyword evidence="2 7" id="KW-0812">Transmembrane</keyword>
<name>F2U9K8_SALR5</name>
<sequence length="426" mass="46867">MSSNAVQYLARRRSPIRYTSRSLRSPTPPPAPDFDAGDDESPASPGVEAPIADTEQAKSMAPATEEEVNRRALAIAGKVAALTLLAVPVCYLFDFFGENLSGFGTFLFGLTILIGFPMGLRDMFSVIPDHDMFMYFFSVFAFTSAIDFILAFTIDKRNAVLVDYLERGEPYLSTAYGFAANLWDGTAHWLLYIIMIFGLASHNPALYRSYYLYWIGSITFSLCKLMPGAAIGHFSHAMDYSAFLNVPFILLPVYFLKRVIDTPRPIEPAKRGTAWMEAAFAALLSVAVIVLGIRFAAANNSDLPIAAAWREVEPTLDDPSRFFAVTSMVHLYYAVPMMSVLIVTMLFGASRTQRGFCSDVAVLLAGGMGESQFCYMVSAFHHLTPDNLRVSPDSCGFWGINVGLVVLTHAIAVYLTSRRGLAGIFK</sequence>
<evidence type="ECO:0000256" key="1">
    <source>
        <dbReference type="ARBA" id="ARBA00004127"/>
    </source>
</evidence>
<dbReference type="InterPro" id="IPR033118">
    <property type="entry name" value="EXPERA"/>
</dbReference>
<dbReference type="InterPro" id="IPR059044">
    <property type="entry name" value="TM_Tm6sf1/2"/>
</dbReference>
<comment type="similarity">
    <text evidence="6">Belongs to the TM6SF family.</text>
</comment>
<evidence type="ECO:0000313" key="11">
    <source>
        <dbReference type="EMBL" id="EGD73035.1"/>
    </source>
</evidence>